<dbReference type="InterPro" id="IPR036047">
    <property type="entry name" value="F-box-like_dom_sf"/>
</dbReference>
<dbReference type="OrthoDB" id="586691at2759"/>
<dbReference type="InterPro" id="IPR053781">
    <property type="entry name" value="F-box_AtFBL13-like"/>
</dbReference>
<dbReference type="AlphaFoldDB" id="A0A6D2HVS3"/>
<dbReference type="SUPFAM" id="SSF81383">
    <property type="entry name" value="F-box domain"/>
    <property type="match status" value="1"/>
</dbReference>
<dbReference type="PROSITE" id="PS50181">
    <property type="entry name" value="FBOX"/>
    <property type="match status" value="1"/>
</dbReference>
<feature type="domain" description="F-box" evidence="1">
    <location>
        <begin position="20"/>
        <end position="69"/>
    </location>
</feature>
<dbReference type="PANTHER" id="PTHR32153">
    <property type="entry name" value="OJ000223_09.16 PROTEIN"/>
    <property type="match status" value="1"/>
</dbReference>
<evidence type="ECO:0000313" key="3">
    <source>
        <dbReference type="Proteomes" id="UP000467841"/>
    </source>
</evidence>
<dbReference type="Proteomes" id="UP000467841">
    <property type="component" value="Unassembled WGS sequence"/>
</dbReference>
<dbReference type="Pfam" id="PF00646">
    <property type="entry name" value="F-box"/>
    <property type="match status" value="1"/>
</dbReference>
<dbReference type="CDD" id="cd22160">
    <property type="entry name" value="F-box_AtFBL13-like"/>
    <property type="match status" value="1"/>
</dbReference>
<dbReference type="InterPro" id="IPR044997">
    <property type="entry name" value="F-box_plant"/>
</dbReference>
<accession>A0A6D2HVS3</accession>
<proteinExistence type="predicted"/>
<comment type="caution">
    <text evidence="2">The sequence shown here is derived from an EMBL/GenBank/DDBJ whole genome shotgun (WGS) entry which is preliminary data.</text>
</comment>
<reference evidence="2" key="1">
    <citation type="submission" date="2020-01" db="EMBL/GenBank/DDBJ databases">
        <authorList>
            <person name="Mishra B."/>
        </authorList>
    </citation>
    <scope>NUCLEOTIDE SEQUENCE [LARGE SCALE GENOMIC DNA]</scope>
</reference>
<dbReference type="InterPro" id="IPR001810">
    <property type="entry name" value="F-box_dom"/>
</dbReference>
<dbReference type="Pfam" id="PF24758">
    <property type="entry name" value="LRR_At5g56370"/>
    <property type="match status" value="1"/>
</dbReference>
<protein>
    <recommendedName>
        <fullName evidence="1">F-box domain-containing protein</fullName>
    </recommendedName>
</protein>
<dbReference type="EMBL" id="CACVBM020000310">
    <property type="protein sequence ID" value="CAA7017319.1"/>
    <property type="molecule type" value="Genomic_DNA"/>
</dbReference>
<dbReference type="InterPro" id="IPR055411">
    <property type="entry name" value="LRR_FXL15/At3g58940/PEG3-like"/>
</dbReference>
<keyword evidence="3" id="KW-1185">Reference proteome</keyword>
<organism evidence="2 3">
    <name type="scientific">Microthlaspi erraticum</name>
    <dbReference type="NCBI Taxonomy" id="1685480"/>
    <lineage>
        <taxon>Eukaryota</taxon>
        <taxon>Viridiplantae</taxon>
        <taxon>Streptophyta</taxon>
        <taxon>Embryophyta</taxon>
        <taxon>Tracheophyta</taxon>
        <taxon>Spermatophyta</taxon>
        <taxon>Magnoliopsida</taxon>
        <taxon>eudicotyledons</taxon>
        <taxon>Gunneridae</taxon>
        <taxon>Pentapetalae</taxon>
        <taxon>rosids</taxon>
        <taxon>malvids</taxon>
        <taxon>Brassicales</taxon>
        <taxon>Brassicaceae</taxon>
        <taxon>Coluteocarpeae</taxon>
        <taxon>Microthlaspi</taxon>
    </lineage>
</organism>
<dbReference type="InterPro" id="IPR032675">
    <property type="entry name" value="LRR_dom_sf"/>
</dbReference>
<dbReference type="SMART" id="SM00256">
    <property type="entry name" value="FBOX"/>
    <property type="match status" value="1"/>
</dbReference>
<evidence type="ECO:0000313" key="2">
    <source>
        <dbReference type="EMBL" id="CAA7017319.1"/>
    </source>
</evidence>
<evidence type="ECO:0000259" key="1">
    <source>
        <dbReference type="PROSITE" id="PS50181"/>
    </source>
</evidence>
<dbReference type="Gene3D" id="3.80.10.10">
    <property type="entry name" value="Ribonuclease Inhibitor"/>
    <property type="match status" value="1"/>
</dbReference>
<gene>
    <name evidence="2" type="ORF">MERR_LOCUS4554</name>
</gene>
<sequence length="463" mass="53052">MKRSKVSSNAQDKGVLVDAVDGINKLPNDLLIQILSNLSIEEAMRTSVLSHRWGDLWKETTTSHLHLDLRRFAEVGTPLADTHDAARSMTKVINNHRGHIERCTLYFYSYQCENGMMEAWIRSLIHEKRIKHLTLENDLCPFKRNIKHITPDLPPNSFSNQNLESLALGGYNFEAPHAFNNCWNLKRLTLYAIFAEIEVINVVLASCPSLDVLQLEINCHTRSGPLKIDNRHLKFLYISSYNIDGVEVSSPTLEILTIGSLSCEMENFLVANPRLHFHRNYWSTGNFFPHTSYYISCPDQEKKSIGREYMNIMNGSRDFMEKFASLSVSVDLTNTKEVEMLQEVLVSWPEEMEDLEILFKKSNASMKQGENSTGIIYKKFWEETKLFPDACFCVYTVWLFNFSGSKEEYTLASRLITQETVIETMKIKPLLSFSPSTKLEIEEAITKLKELAKGHTGLDIIVV</sequence>
<name>A0A6D2HVS3_9BRAS</name>
<dbReference type="Gene3D" id="1.20.1280.50">
    <property type="match status" value="1"/>
</dbReference>
<dbReference type="SUPFAM" id="SSF52047">
    <property type="entry name" value="RNI-like"/>
    <property type="match status" value="1"/>
</dbReference>